<dbReference type="InterPro" id="IPR006680">
    <property type="entry name" value="Amidohydro-rel"/>
</dbReference>
<gene>
    <name evidence="2" type="ORF">PQ477_11260</name>
</gene>
<accession>A0ABY7VZL0</accession>
<dbReference type="RefSeq" id="WP_144557970.1">
    <property type="nucleotide sequence ID" value="NZ_CP117834.1"/>
</dbReference>
<dbReference type="CDD" id="cd01299">
    <property type="entry name" value="Met_dep_hydrolase_A"/>
    <property type="match status" value="1"/>
</dbReference>
<dbReference type="Gene3D" id="2.30.40.10">
    <property type="entry name" value="Urease, subunit C, domain 1"/>
    <property type="match status" value="1"/>
</dbReference>
<feature type="domain" description="Amidohydrolase-related" evidence="1">
    <location>
        <begin position="56"/>
        <end position="407"/>
    </location>
</feature>
<dbReference type="InterPro" id="IPR057744">
    <property type="entry name" value="OTAase-like"/>
</dbReference>
<evidence type="ECO:0000313" key="3">
    <source>
        <dbReference type="Proteomes" id="UP001215143"/>
    </source>
</evidence>
<evidence type="ECO:0000313" key="2">
    <source>
        <dbReference type="EMBL" id="WDF02102.1"/>
    </source>
</evidence>
<dbReference type="EMBL" id="CP117834">
    <property type="protein sequence ID" value="WDF02102.1"/>
    <property type="molecule type" value="Genomic_DNA"/>
</dbReference>
<dbReference type="InterPro" id="IPR032466">
    <property type="entry name" value="Metal_Hydrolase"/>
</dbReference>
<dbReference type="SUPFAM" id="SSF51556">
    <property type="entry name" value="Metallo-dependent hydrolases"/>
    <property type="match status" value="1"/>
</dbReference>
<dbReference type="PANTHER" id="PTHR43135">
    <property type="entry name" value="ALPHA-D-RIBOSE 1-METHYLPHOSPHONATE 5-TRIPHOSPHATE DIPHOSPHATASE"/>
    <property type="match status" value="1"/>
</dbReference>
<reference evidence="2 3" key="1">
    <citation type="submission" date="2023-02" db="EMBL/GenBank/DDBJ databases">
        <authorList>
            <person name="Liu G."/>
        </authorList>
    </citation>
    <scope>NUCLEOTIDE SEQUENCE [LARGE SCALE GENOMIC DNA]</scope>
    <source>
        <strain evidence="2 3">DSM 23008</strain>
    </source>
</reference>
<name>A0ABY7VZL0_9BACI</name>
<sequence>MTITAITNVTMIDGTGNDAIEQAVVLVEKNHIKAVGTSQTITIPSDATIIDGGGQYLLPGLIDTHVHMALEIKNVQESLLTPFSYRFFEAAKRLETTIQTGITSVRDAGFADAGIKKAVEDGLVAGPRMQVSINPLTITGGHGDSWNISGIDTTPPVYPGMPDGKCDGREEVRKTVREMLRAGADVVKVHATGGVSSPTDHPEFTQFSQEELEVMVEEATFRKGVKVMAHGQGAEGIKNAVRAGIHSIEHGIFIDDEALELMLEHGTYLVPTLLAPLAVLEAAETSNTMAPYAIEKSKEVIDIHKKSIEKAYKAGVKIAMGTDAGVFPHGINLRELGLMCEIGMSPMEAIVASTKTAAECMGWGEKVGTIEAGKWADVIIVNGNPLDDIHILENPEHITFVMKDGNTYKDTLAI</sequence>
<dbReference type="SUPFAM" id="SSF51338">
    <property type="entry name" value="Composite domain of metallo-dependent hydrolases"/>
    <property type="match status" value="1"/>
</dbReference>
<proteinExistence type="predicted"/>
<protein>
    <submittedName>
        <fullName evidence="2">Amidohydrolase family protein</fullName>
    </submittedName>
</protein>
<dbReference type="PANTHER" id="PTHR43135:SF3">
    <property type="entry name" value="ALPHA-D-RIBOSE 1-METHYLPHOSPHONATE 5-TRIPHOSPHATE DIPHOSPHATASE"/>
    <property type="match status" value="1"/>
</dbReference>
<dbReference type="Proteomes" id="UP001215143">
    <property type="component" value="Chromosome"/>
</dbReference>
<keyword evidence="3" id="KW-1185">Reference proteome</keyword>
<dbReference type="InterPro" id="IPR051781">
    <property type="entry name" value="Metallo-dep_Hydrolase"/>
</dbReference>
<organism evidence="2 3">
    <name type="scientific">Shouchella hunanensis</name>
    <dbReference type="NCBI Taxonomy" id="766894"/>
    <lineage>
        <taxon>Bacteria</taxon>
        <taxon>Bacillati</taxon>
        <taxon>Bacillota</taxon>
        <taxon>Bacilli</taxon>
        <taxon>Bacillales</taxon>
        <taxon>Bacillaceae</taxon>
        <taxon>Shouchella</taxon>
    </lineage>
</organism>
<dbReference type="Pfam" id="PF01979">
    <property type="entry name" value="Amidohydro_1"/>
    <property type="match status" value="1"/>
</dbReference>
<dbReference type="InterPro" id="IPR011059">
    <property type="entry name" value="Metal-dep_hydrolase_composite"/>
</dbReference>
<dbReference type="Gene3D" id="3.20.20.140">
    <property type="entry name" value="Metal-dependent hydrolases"/>
    <property type="match status" value="1"/>
</dbReference>
<evidence type="ECO:0000259" key="1">
    <source>
        <dbReference type="Pfam" id="PF01979"/>
    </source>
</evidence>